<sequence length="76" mass="8832">IGHLLCILPPNIPNRITTIPNIRVPEQPLHIQSNAIWNQTLTNIPRKQQWSQQCNKYDGRPRQEQSIIQSTSFSFI</sequence>
<evidence type="ECO:0000313" key="1">
    <source>
        <dbReference type="EMBL" id="KAA6360526.1"/>
    </source>
</evidence>
<dbReference type="EMBL" id="SNRW01026814">
    <property type="protein sequence ID" value="KAA6360526.1"/>
    <property type="molecule type" value="Genomic_DNA"/>
</dbReference>
<evidence type="ECO:0000313" key="2">
    <source>
        <dbReference type="Proteomes" id="UP000324800"/>
    </source>
</evidence>
<name>A0A5J4TPY7_9EUKA</name>
<reference evidence="1 2" key="1">
    <citation type="submission" date="2019-03" db="EMBL/GenBank/DDBJ databases">
        <title>Single cell metagenomics reveals metabolic interactions within the superorganism composed of flagellate Streblomastix strix and complex community of Bacteroidetes bacteria on its surface.</title>
        <authorList>
            <person name="Treitli S.C."/>
            <person name="Kolisko M."/>
            <person name="Husnik F."/>
            <person name="Keeling P."/>
            <person name="Hampl V."/>
        </authorList>
    </citation>
    <scope>NUCLEOTIDE SEQUENCE [LARGE SCALE GENOMIC DNA]</scope>
    <source>
        <strain evidence="1">ST1C</strain>
    </source>
</reference>
<feature type="non-terminal residue" evidence="1">
    <location>
        <position position="1"/>
    </location>
</feature>
<gene>
    <name evidence="1" type="ORF">EZS28_043945</name>
</gene>
<proteinExistence type="predicted"/>
<dbReference type="Proteomes" id="UP000324800">
    <property type="component" value="Unassembled WGS sequence"/>
</dbReference>
<dbReference type="AlphaFoldDB" id="A0A5J4TPY7"/>
<organism evidence="1 2">
    <name type="scientific">Streblomastix strix</name>
    <dbReference type="NCBI Taxonomy" id="222440"/>
    <lineage>
        <taxon>Eukaryota</taxon>
        <taxon>Metamonada</taxon>
        <taxon>Preaxostyla</taxon>
        <taxon>Oxymonadida</taxon>
        <taxon>Streblomastigidae</taxon>
        <taxon>Streblomastix</taxon>
    </lineage>
</organism>
<protein>
    <submittedName>
        <fullName evidence="1">Uncharacterized protein</fullName>
    </submittedName>
</protein>
<accession>A0A5J4TPY7</accession>
<comment type="caution">
    <text evidence="1">The sequence shown here is derived from an EMBL/GenBank/DDBJ whole genome shotgun (WGS) entry which is preliminary data.</text>
</comment>